<dbReference type="KEGG" id="sroi:IAG44_24775"/>
<proteinExistence type="predicted"/>
<evidence type="ECO:0000313" key="2">
    <source>
        <dbReference type="Proteomes" id="UP000516052"/>
    </source>
</evidence>
<dbReference type="Proteomes" id="UP000516052">
    <property type="component" value="Chromosome"/>
</dbReference>
<keyword evidence="2" id="KW-1185">Reference proteome</keyword>
<dbReference type="AlphaFoldDB" id="A0A7H0IHQ0"/>
<evidence type="ECO:0000313" key="1">
    <source>
        <dbReference type="EMBL" id="QNP72316.1"/>
    </source>
</evidence>
<protein>
    <submittedName>
        <fullName evidence="1">Uncharacterized protein</fullName>
    </submittedName>
</protein>
<dbReference type="EMBL" id="CP060828">
    <property type="protein sequence ID" value="QNP72316.1"/>
    <property type="molecule type" value="Genomic_DNA"/>
</dbReference>
<organism evidence="1 2">
    <name type="scientific">Streptomyces roseirectus</name>
    <dbReference type="NCBI Taxonomy" id="2768066"/>
    <lineage>
        <taxon>Bacteria</taxon>
        <taxon>Bacillati</taxon>
        <taxon>Actinomycetota</taxon>
        <taxon>Actinomycetes</taxon>
        <taxon>Kitasatosporales</taxon>
        <taxon>Streptomycetaceae</taxon>
        <taxon>Streptomyces</taxon>
    </lineage>
</organism>
<reference evidence="1 2" key="1">
    <citation type="submission" date="2020-08" db="EMBL/GenBank/DDBJ databases">
        <title>A novel species.</title>
        <authorList>
            <person name="Gao J."/>
        </authorList>
    </citation>
    <scope>NUCLEOTIDE SEQUENCE [LARGE SCALE GENOMIC DNA]</scope>
    <source>
        <strain evidence="1 2">CRXT-G-22</strain>
    </source>
</reference>
<name>A0A7H0IHQ0_9ACTN</name>
<accession>A0A7H0IHQ0</accession>
<gene>
    <name evidence="1" type="ORF">IAG44_24775</name>
</gene>
<dbReference type="RefSeq" id="WP_187749272.1">
    <property type="nucleotide sequence ID" value="NZ_CP060828.1"/>
</dbReference>
<sequence>MTEMDHDALVADLRVRTKEALIRIASLVTQTGIPFTFGEVVSLVEEGLPPDYPHPTRGLLSRENMITDMAYTMFKGQAPKEY</sequence>